<keyword evidence="4 7" id="KW-0269">Exonuclease</keyword>
<dbReference type="Proteomes" id="UP001595533">
    <property type="component" value="Unassembled WGS sequence"/>
</dbReference>
<dbReference type="InterPro" id="IPR036397">
    <property type="entry name" value="RNaseH_sf"/>
</dbReference>
<sequence>MFFFRDKQQQLLNRALKNRPSGQLKNYLMTPLPDPQQPISKTQFLVLDFETTGLNAQSDHIISMGYTHISDMRIQLKNSLHQLISTDKKLTSESVSIHQITDDQLQQGMAVEEMMNVLLQQMAGKVIIAHHQAIEYQFIQHLSHNLYGHHLPMRMADTLKIEQHRLQRLNLPISVNQLRLFNLRTSYHLPRYHAHNALEDAVATAELFLAQISHRQANGFPLKLKHILS</sequence>
<protein>
    <recommendedName>
        <fullName evidence="1">DNA-directed DNA polymerase</fullName>
        <ecNumber evidence="1">2.7.7.7</ecNumber>
    </recommendedName>
</protein>
<dbReference type="GO" id="GO:0004527">
    <property type="term" value="F:exonuclease activity"/>
    <property type="evidence" value="ECO:0007669"/>
    <property type="project" value="UniProtKB-KW"/>
</dbReference>
<evidence type="ECO:0000313" key="7">
    <source>
        <dbReference type="EMBL" id="MFC3193741.1"/>
    </source>
</evidence>
<dbReference type="SUPFAM" id="SSF53098">
    <property type="entry name" value="Ribonuclease H-like"/>
    <property type="match status" value="1"/>
</dbReference>
<keyword evidence="2" id="KW-0540">Nuclease</keyword>
<evidence type="ECO:0000256" key="4">
    <source>
        <dbReference type="ARBA" id="ARBA00022839"/>
    </source>
</evidence>
<dbReference type="EC" id="2.7.7.7" evidence="1"/>
<keyword evidence="3" id="KW-0378">Hydrolase</keyword>
<dbReference type="InterPro" id="IPR006054">
    <property type="entry name" value="DnaQ"/>
</dbReference>
<evidence type="ECO:0000259" key="6">
    <source>
        <dbReference type="SMART" id="SM00479"/>
    </source>
</evidence>
<evidence type="ECO:0000313" key="8">
    <source>
        <dbReference type="Proteomes" id="UP001595533"/>
    </source>
</evidence>
<evidence type="ECO:0000256" key="1">
    <source>
        <dbReference type="ARBA" id="ARBA00012417"/>
    </source>
</evidence>
<accession>A0ABV7J6F1</accession>
<evidence type="ECO:0000256" key="2">
    <source>
        <dbReference type="ARBA" id="ARBA00022722"/>
    </source>
</evidence>
<comment type="caution">
    <text evidence="7">The sequence shown here is derived from an EMBL/GenBank/DDBJ whole genome shotgun (WGS) entry which is preliminary data.</text>
</comment>
<dbReference type="PANTHER" id="PTHR30231">
    <property type="entry name" value="DNA POLYMERASE III SUBUNIT EPSILON"/>
    <property type="match status" value="1"/>
</dbReference>
<organism evidence="7 8">
    <name type="scientific">Marinicella sediminis</name>
    <dbReference type="NCBI Taxonomy" id="1792834"/>
    <lineage>
        <taxon>Bacteria</taxon>
        <taxon>Pseudomonadati</taxon>
        <taxon>Pseudomonadota</taxon>
        <taxon>Gammaproteobacteria</taxon>
        <taxon>Lysobacterales</taxon>
        <taxon>Marinicellaceae</taxon>
        <taxon>Marinicella</taxon>
    </lineage>
</organism>
<keyword evidence="8" id="KW-1185">Reference proteome</keyword>
<proteinExistence type="predicted"/>
<dbReference type="InterPro" id="IPR012337">
    <property type="entry name" value="RNaseH-like_sf"/>
</dbReference>
<dbReference type="EMBL" id="JBHRTS010000003">
    <property type="protein sequence ID" value="MFC3193741.1"/>
    <property type="molecule type" value="Genomic_DNA"/>
</dbReference>
<dbReference type="Pfam" id="PF00929">
    <property type="entry name" value="RNase_T"/>
    <property type="match status" value="1"/>
</dbReference>
<comment type="catalytic activity">
    <reaction evidence="5">
        <text>DNA(n) + a 2'-deoxyribonucleoside 5'-triphosphate = DNA(n+1) + diphosphate</text>
        <dbReference type="Rhea" id="RHEA:22508"/>
        <dbReference type="Rhea" id="RHEA-COMP:17339"/>
        <dbReference type="Rhea" id="RHEA-COMP:17340"/>
        <dbReference type="ChEBI" id="CHEBI:33019"/>
        <dbReference type="ChEBI" id="CHEBI:61560"/>
        <dbReference type="ChEBI" id="CHEBI:173112"/>
        <dbReference type="EC" id="2.7.7.7"/>
    </reaction>
</comment>
<dbReference type="PANTHER" id="PTHR30231:SF4">
    <property type="entry name" value="PROTEIN NEN2"/>
    <property type="match status" value="1"/>
</dbReference>
<feature type="domain" description="Exonuclease" evidence="6">
    <location>
        <begin position="43"/>
        <end position="217"/>
    </location>
</feature>
<evidence type="ECO:0000256" key="5">
    <source>
        <dbReference type="ARBA" id="ARBA00049244"/>
    </source>
</evidence>
<name>A0ABV7J6F1_9GAMM</name>
<dbReference type="RefSeq" id="WP_077411455.1">
    <property type="nucleotide sequence ID" value="NZ_JBHRTS010000003.1"/>
</dbReference>
<dbReference type="CDD" id="cd06127">
    <property type="entry name" value="DEDDh"/>
    <property type="match status" value="1"/>
</dbReference>
<gene>
    <name evidence="7" type="ORF">ACFODZ_05770</name>
</gene>
<dbReference type="SMART" id="SM00479">
    <property type="entry name" value="EXOIII"/>
    <property type="match status" value="1"/>
</dbReference>
<evidence type="ECO:0000256" key="3">
    <source>
        <dbReference type="ARBA" id="ARBA00022801"/>
    </source>
</evidence>
<dbReference type="Gene3D" id="3.30.420.10">
    <property type="entry name" value="Ribonuclease H-like superfamily/Ribonuclease H"/>
    <property type="match status" value="1"/>
</dbReference>
<dbReference type="InterPro" id="IPR013520">
    <property type="entry name" value="Ribonucl_H"/>
</dbReference>
<dbReference type="NCBIfam" id="TIGR00573">
    <property type="entry name" value="dnaq"/>
    <property type="match status" value="1"/>
</dbReference>
<reference evidence="8" key="1">
    <citation type="journal article" date="2019" name="Int. J. Syst. Evol. Microbiol.">
        <title>The Global Catalogue of Microorganisms (GCM) 10K type strain sequencing project: providing services to taxonomists for standard genome sequencing and annotation.</title>
        <authorList>
            <consortium name="The Broad Institute Genomics Platform"/>
            <consortium name="The Broad Institute Genome Sequencing Center for Infectious Disease"/>
            <person name="Wu L."/>
            <person name="Ma J."/>
        </authorList>
    </citation>
    <scope>NUCLEOTIDE SEQUENCE [LARGE SCALE GENOMIC DNA]</scope>
    <source>
        <strain evidence="8">KCTC 42953</strain>
    </source>
</reference>